<dbReference type="AlphaFoldDB" id="A0A4R5VHG0"/>
<dbReference type="InterPro" id="IPR020556">
    <property type="entry name" value="Amidase_CS"/>
</dbReference>
<dbReference type="InterPro" id="IPR023631">
    <property type="entry name" value="Amidase_dom"/>
</dbReference>
<dbReference type="InterPro" id="IPR000120">
    <property type="entry name" value="Amidase"/>
</dbReference>
<evidence type="ECO:0000256" key="1">
    <source>
        <dbReference type="ARBA" id="ARBA00009199"/>
    </source>
</evidence>
<name>A0A4R5VHG0_9RHOB</name>
<dbReference type="InterPro" id="IPR036928">
    <property type="entry name" value="AS_sf"/>
</dbReference>
<proteinExistence type="inferred from homology"/>
<evidence type="ECO:0000313" key="4">
    <source>
        <dbReference type="Proteomes" id="UP000295301"/>
    </source>
</evidence>
<dbReference type="EMBL" id="SMUV01000046">
    <property type="protein sequence ID" value="TDK51430.1"/>
    <property type="molecule type" value="Genomic_DNA"/>
</dbReference>
<dbReference type="PANTHER" id="PTHR11895">
    <property type="entry name" value="TRANSAMIDASE"/>
    <property type="match status" value="1"/>
</dbReference>
<evidence type="ECO:0000259" key="2">
    <source>
        <dbReference type="Pfam" id="PF01425"/>
    </source>
</evidence>
<dbReference type="OrthoDB" id="9777859at2"/>
<comment type="caution">
    <text evidence="3">The sequence shown here is derived from an EMBL/GenBank/DDBJ whole genome shotgun (WGS) entry which is preliminary data.</text>
</comment>
<dbReference type="Gene3D" id="3.90.1300.10">
    <property type="entry name" value="Amidase signature (AS) domain"/>
    <property type="match status" value="1"/>
</dbReference>
<dbReference type="PROSITE" id="PS00571">
    <property type="entry name" value="AMIDASES"/>
    <property type="match status" value="1"/>
</dbReference>
<organism evidence="3 4">
    <name type="scientific">Antarcticimicrobium luteum</name>
    <dbReference type="NCBI Taxonomy" id="2547397"/>
    <lineage>
        <taxon>Bacteria</taxon>
        <taxon>Pseudomonadati</taxon>
        <taxon>Pseudomonadota</taxon>
        <taxon>Alphaproteobacteria</taxon>
        <taxon>Rhodobacterales</taxon>
        <taxon>Paracoccaceae</taxon>
        <taxon>Antarcticimicrobium</taxon>
    </lineage>
</organism>
<comment type="similarity">
    <text evidence="1">Belongs to the amidase family.</text>
</comment>
<dbReference type="RefSeq" id="WP_133358284.1">
    <property type="nucleotide sequence ID" value="NZ_SMUV01000046.1"/>
</dbReference>
<accession>A0A4R5VHG0</accession>
<dbReference type="PANTHER" id="PTHR11895:SF7">
    <property type="entry name" value="GLUTAMYL-TRNA(GLN) AMIDOTRANSFERASE SUBUNIT A, MITOCHONDRIAL"/>
    <property type="match status" value="1"/>
</dbReference>
<feature type="domain" description="Amidase" evidence="2">
    <location>
        <begin position="28"/>
        <end position="458"/>
    </location>
</feature>
<sequence>MLSPEEYSRHDAVGLAALVRAGEVSAAEVTDTALTRIDRLNPAINAVIQRDDAQARAAASEAPGNAPLAGIPFLAKDINVEVRGWPLTNACRFFADAPKAETDSDLARRWREAGLVVVGRSNTPEFATDFACEPELYGPTLNPWDTTRTPGGSSGGAAAAVAAGLVPIAHASDSGGSIRVPAGCCGVFGFKPSAGRVATGSALGPLVGGLNCDHVVSRTVRDSAAMLDATAAPEQGMPCPLSPPPESGYLAAINRPPPPLRIGLCASAPSGQLPTDGIAEILTKTGRLLETLGHAITPFDWPADTDPSEPATPLWASDIALLVDMRTQVLGRPPQDNELGPLVRFALDQAAQLTMTEAARLRVKRWDIRRRLARALSPFDIILTPVTAGAAIPSGLLGEAALRSVPEWTERAGAFAPYTEIYNLTGQPAMSVPLYHGADGLPVGMQFAAQVGQDALLLRLARQLEQTAPWGQRRPLIAD</sequence>
<gene>
    <name evidence="3" type="ORF">E1832_03140</name>
</gene>
<reference evidence="3 4" key="1">
    <citation type="submission" date="2019-03" db="EMBL/GenBank/DDBJ databases">
        <title>Ruegeria lutea sp. nov., a novel strain, isolated from marine sediment, the Masan Bay, South Korea.</title>
        <authorList>
            <person name="Kim J."/>
            <person name="Kim D.-Y."/>
            <person name="Lee S.-S."/>
        </authorList>
    </citation>
    <scope>NUCLEOTIDE SEQUENCE [LARGE SCALE GENOMIC DNA]</scope>
    <source>
        <strain evidence="3 4">318-1</strain>
    </source>
</reference>
<protein>
    <submittedName>
        <fullName evidence="3">Amidase</fullName>
    </submittedName>
</protein>
<dbReference type="Pfam" id="PF01425">
    <property type="entry name" value="Amidase"/>
    <property type="match status" value="1"/>
</dbReference>
<evidence type="ECO:0000313" key="3">
    <source>
        <dbReference type="EMBL" id="TDK51430.1"/>
    </source>
</evidence>
<dbReference type="SUPFAM" id="SSF75304">
    <property type="entry name" value="Amidase signature (AS) enzymes"/>
    <property type="match status" value="1"/>
</dbReference>
<keyword evidence="4" id="KW-1185">Reference proteome</keyword>
<dbReference type="GO" id="GO:0003824">
    <property type="term" value="F:catalytic activity"/>
    <property type="evidence" value="ECO:0007669"/>
    <property type="project" value="InterPro"/>
</dbReference>
<dbReference type="Proteomes" id="UP000295301">
    <property type="component" value="Unassembled WGS sequence"/>
</dbReference>